<evidence type="ECO:0000256" key="1">
    <source>
        <dbReference type="ARBA" id="ARBA00022723"/>
    </source>
</evidence>
<dbReference type="Proteomes" id="UP000502248">
    <property type="component" value="Chromosome"/>
</dbReference>
<evidence type="ECO:0000313" key="6">
    <source>
        <dbReference type="Proteomes" id="UP000502248"/>
    </source>
</evidence>
<evidence type="ECO:0000259" key="4">
    <source>
        <dbReference type="PROSITE" id="PS51677"/>
    </source>
</evidence>
<dbReference type="InterPro" id="IPR011330">
    <property type="entry name" value="Glyco_hydro/deAcase_b/a-brl"/>
</dbReference>
<keyword evidence="6" id="KW-1185">Reference proteome</keyword>
<proteinExistence type="predicted"/>
<dbReference type="GO" id="GO:0016020">
    <property type="term" value="C:membrane"/>
    <property type="evidence" value="ECO:0007669"/>
    <property type="project" value="TreeGrafter"/>
</dbReference>
<keyword evidence="2" id="KW-0378">Hydrolase</keyword>
<reference evidence="5 6" key="1">
    <citation type="submission" date="2020-04" db="EMBL/GenBank/DDBJ databases">
        <title>Genome sequencing of novel species.</title>
        <authorList>
            <person name="Heo J."/>
            <person name="Kim S.-J."/>
            <person name="Kim J.-S."/>
            <person name="Hong S.-B."/>
            <person name="Kwon S.-W."/>
        </authorList>
    </citation>
    <scope>NUCLEOTIDE SEQUENCE [LARGE SCALE GENOMIC DNA]</scope>
    <source>
        <strain evidence="5 6">MFER-1</strain>
    </source>
</reference>
<dbReference type="PROSITE" id="PS51677">
    <property type="entry name" value="NODB"/>
    <property type="match status" value="1"/>
</dbReference>
<dbReference type="Gene3D" id="3.20.20.370">
    <property type="entry name" value="Glycoside hydrolase/deacetylase"/>
    <property type="match status" value="1"/>
</dbReference>
<feature type="domain" description="NodB homology" evidence="4">
    <location>
        <begin position="63"/>
        <end position="246"/>
    </location>
</feature>
<name>A0A7Z2VSR2_9BACL</name>
<dbReference type="GO" id="GO:0005975">
    <property type="term" value="P:carbohydrate metabolic process"/>
    <property type="evidence" value="ECO:0007669"/>
    <property type="project" value="InterPro"/>
</dbReference>
<accession>A0A7Z2VSR2</accession>
<feature type="compositionally biased region" description="Polar residues" evidence="3">
    <location>
        <begin position="25"/>
        <end position="38"/>
    </location>
</feature>
<dbReference type="GO" id="GO:0046872">
    <property type="term" value="F:metal ion binding"/>
    <property type="evidence" value="ECO:0007669"/>
    <property type="project" value="UniProtKB-KW"/>
</dbReference>
<organism evidence="5 6">
    <name type="scientific">Cohnella herbarum</name>
    <dbReference type="NCBI Taxonomy" id="2728023"/>
    <lineage>
        <taxon>Bacteria</taxon>
        <taxon>Bacillati</taxon>
        <taxon>Bacillota</taxon>
        <taxon>Bacilli</taxon>
        <taxon>Bacillales</taxon>
        <taxon>Paenibacillaceae</taxon>
        <taxon>Cohnella</taxon>
    </lineage>
</organism>
<sequence>MLAACLSGCSLLQAEAASPEAAPGETSSTETAPPTNAEAQPPTDHVLPPTPSPTDKENNEHRKLIALTFDDGPDSKYTTQILDILAENDVKATFFVVGTQVGKYPEVAKRIVEEGHSIGNHSWSHSDLTKLSEKARNKEIDRTQQAIIEATGNTPHLLRAPYGAISKTVLNSIHGYDMKHVYWTVDTRDWAGTPVDEMHRNVMTNAGKGGIVLMHSFGGRKHAIEHTVKLLPSIIKDLKAKGYELVTVDELIASGQYSQSVIK</sequence>
<dbReference type="CDD" id="cd10917">
    <property type="entry name" value="CE4_NodB_like_6s_7s"/>
    <property type="match status" value="1"/>
</dbReference>
<dbReference type="AlphaFoldDB" id="A0A7Z2VSR2"/>
<dbReference type="Pfam" id="PF01522">
    <property type="entry name" value="Polysacc_deac_1"/>
    <property type="match status" value="1"/>
</dbReference>
<dbReference type="KEGG" id="cheb:HH215_21370"/>
<protein>
    <submittedName>
        <fullName evidence="5">Polysaccharide deacetylase family protein</fullName>
    </submittedName>
</protein>
<evidence type="ECO:0000256" key="2">
    <source>
        <dbReference type="ARBA" id="ARBA00022801"/>
    </source>
</evidence>
<keyword evidence="1" id="KW-0479">Metal-binding</keyword>
<dbReference type="GO" id="GO:0016810">
    <property type="term" value="F:hydrolase activity, acting on carbon-nitrogen (but not peptide) bonds"/>
    <property type="evidence" value="ECO:0007669"/>
    <property type="project" value="InterPro"/>
</dbReference>
<dbReference type="EMBL" id="CP051680">
    <property type="protein sequence ID" value="QJD88275.1"/>
    <property type="molecule type" value="Genomic_DNA"/>
</dbReference>
<dbReference type="PANTHER" id="PTHR10587">
    <property type="entry name" value="GLYCOSYL TRANSFERASE-RELATED"/>
    <property type="match status" value="1"/>
</dbReference>
<dbReference type="InterPro" id="IPR050248">
    <property type="entry name" value="Polysacc_deacetylase_ArnD"/>
</dbReference>
<feature type="region of interest" description="Disordered" evidence="3">
    <location>
        <begin position="16"/>
        <end position="58"/>
    </location>
</feature>
<evidence type="ECO:0000313" key="5">
    <source>
        <dbReference type="EMBL" id="QJD88275.1"/>
    </source>
</evidence>
<gene>
    <name evidence="5" type="ORF">HH215_21370</name>
</gene>
<evidence type="ECO:0000256" key="3">
    <source>
        <dbReference type="SAM" id="MobiDB-lite"/>
    </source>
</evidence>
<dbReference type="PANTHER" id="PTHR10587:SF133">
    <property type="entry name" value="CHITIN DEACETYLASE 1-RELATED"/>
    <property type="match status" value="1"/>
</dbReference>
<dbReference type="SUPFAM" id="SSF88713">
    <property type="entry name" value="Glycoside hydrolase/deacetylase"/>
    <property type="match status" value="1"/>
</dbReference>
<dbReference type="InterPro" id="IPR002509">
    <property type="entry name" value="NODB_dom"/>
</dbReference>